<evidence type="ECO:0008006" key="3">
    <source>
        <dbReference type="Google" id="ProtNLM"/>
    </source>
</evidence>
<keyword evidence="2" id="KW-1185">Reference proteome</keyword>
<proteinExistence type="predicted"/>
<protein>
    <recommendedName>
        <fullName evidence="3">DUF3168 domain-containing protein</fullName>
    </recommendedName>
</protein>
<evidence type="ECO:0000313" key="2">
    <source>
        <dbReference type="Proteomes" id="UP001197875"/>
    </source>
</evidence>
<gene>
    <name evidence="1" type="ORF">LKD71_00435</name>
</gene>
<evidence type="ECO:0000313" key="1">
    <source>
        <dbReference type="EMBL" id="MCC2188297.1"/>
    </source>
</evidence>
<name>A0AAE3DPS3_9FIRM</name>
<accession>A0AAE3DPS3</accession>
<dbReference type="AlphaFoldDB" id="A0AAE3DPS3"/>
<sequence length="118" mass="13543">MDVIGLAAEALKPISDEGTIVQQGWYDESLKRLHVTLWKLQDTEDAHSDDECEIEAASIQVNIWSRSDQQALVKRIKKLMKENGFLFQEGNDQNETDTGIFINAMRFLILKEAEEMEE</sequence>
<dbReference type="Proteomes" id="UP001197875">
    <property type="component" value="Unassembled WGS sequence"/>
</dbReference>
<reference evidence="1 2" key="1">
    <citation type="submission" date="2021-10" db="EMBL/GenBank/DDBJ databases">
        <title>Anaerobic single-cell dispensing facilitates the cultivation of human gut bacteria.</title>
        <authorList>
            <person name="Afrizal A."/>
        </authorList>
    </citation>
    <scope>NUCLEOTIDE SEQUENCE [LARGE SCALE GENOMIC DNA]</scope>
    <source>
        <strain evidence="1 2">CLA-AA-H277</strain>
    </source>
</reference>
<dbReference type="RefSeq" id="WP_227613929.1">
    <property type="nucleotide sequence ID" value="NZ_JAJEPR010000001.1"/>
</dbReference>
<organism evidence="1 2">
    <name type="scientific">Fusicatenibacter faecihominis</name>
    <dbReference type="NCBI Taxonomy" id="2881276"/>
    <lineage>
        <taxon>Bacteria</taxon>
        <taxon>Bacillati</taxon>
        <taxon>Bacillota</taxon>
        <taxon>Clostridia</taxon>
        <taxon>Lachnospirales</taxon>
        <taxon>Lachnospiraceae</taxon>
        <taxon>Fusicatenibacter</taxon>
    </lineage>
</organism>
<comment type="caution">
    <text evidence="1">The sequence shown here is derived from an EMBL/GenBank/DDBJ whole genome shotgun (WGS) entry which is preliminary data.</text>
</comment>
<dbReference type="EMBL" id="JAJEPR010000001">
    <property type="protein sequence ID" value="MCC2188297.1"/>
    <property type="molecule type" value="Genomic_DNA"/>
</dbReference>